<dbReference type="EMBL" id="CAUYUJ010020494">
    <property type="protein sequence ID" value="CAK0898637.1"/>
    <property type="molecule type" value="Genomic_DNA"/>
</dbReference>
<protein>
    <submittedName>
        <fullName evidence="2">Uncharacterized protein</fullName>
    </submittedName>
</protein>
<proteinExistence type="predicted"/>
<feature type="non-terminal residue" evidence="2">
    <location>
        <position position="1"/>
    </location>
</feature>
<feature type="region of interest" description="Disordered" evidence="1">
    <location>
        <begin position="54"/>
        <end position="79"/>
    </location>
</feature>
<feature type="compositionally biased region" description="Low complexity" evidence="1">
    <location>
        <begin position="1"/>
        <end position="17"/>
    </location>
</feature>
<evidence type="ECO:0000313" key="2">
    <source>
        <dbReference type="EMBL" id="CAK0898637.1"/>
    </source>
</evidence>
<feature type="region of interest" description="Disordered" evidence="1">
    <location>
        <begin position="1"/>
        <end position="25"/>
    </location>
</feature>
<dbReference type="Proteomes" id="UP001189429">
    <property type="component" value="Unassembled WGS sequence"/>
</dbReference>
<comment type="caution">
    <text evidence="2">The sequence shown here is derived from an EMBL/GenBank/DDBJ whole genome shotgun (WGS) entry which is preliminary data.</text>
</comment>
<feature type="region of interest" description="Disordered" evidence="1">
    <location>
        <begin position="91"/>
        <end position="148"/>
    </location>
</feature>
<gene>
    <name evidence="2" type="ORF">PCOR1329_LOCUS76400</name>
</gene>
<evidence type="ECO:0000256" key="1">
    <source>
        <dbReference type="SAM" id="MobiDB-lite"/>
    </source>
</evidence>
<keyword evidence="3" id="KW-1185">Reference proteome</keyword>
<organism evidence="2 3">
    <name type="scientific">Prorocentrum cordatum</name>
    <dbReference type="NCBI Taxonomy" id="2364126"/>
    <lineage>
        <taxon>Eukaryota</taxon>
        <taxon>Sar</taxon>
        <taxon>Alveolata</taxon>
        <taxon>Dinophyceae</taxon>
        <taxon>Prorocentrales</taxon>
        <taxon>Prorocentraceae</taxon>
        <taxon>Prorocentrum</taxon>
    </lineage>
</organism>
<reference evidence="2" key="1">
    <citation type="submission" date="2023-10" db="EMBL/GenBank/DDBJ databases">
        <authorList>
            <person name="Chen Y."/>
            <person name="Shah S."/>
            <person name="Dougan E. K."/>
            <person name="Thang M."/>
            <person name="Chan C."/>
        </authorList>
    </citation>
    <scope>NUCLEOTIDE SEQUENCE [LARGE SCALE GENOMIC DNA]</scope>
</reference>
<accession>A0ABN9XK35</accession>
<sequence length="148" mass="15001">SAFCDSSAARRAASRAQRPPRREMGAQACCMSLRAPATAAETAAASPVALARAPPAPDAMVAPAPAAPAPAGAGPVLLPISRRRSRLEVKVDAGDNLPKAASPGAGAGGSASPAQSPGRSSRKSERRVTFGGEEMKQFEAVGRMRSVR</sequence>
<feature type="compositionally biased region" description="Basic and acidic residues" evidence="1">
    <location>
        <begin position="122"/>
        <end position="137"/>
    </location>
</feature>
<feature type="compositionally biased region" description="Low complexity" evidence="1">
    <location>
        <begin position="100"/>
        <end position="119"/>
    </location>
</feature>
<evidence type="ECO:0000313" key="3">
    <source>
        <dbReference type="Proteomes" id="UP001189429"/>
    </source>
</evidence>
<name>A0ABN9XK35_9DINO</name>